<dbReference type="PANTHER" id="PTHR33223">
    <property type="entry name" value="CCHC-TYPE DOMAIN-CONTAINING PROTEIN"/>
    <property type="match status" value="1"/>
</dbReference>
<reference evidence="3" key="1">
    <citation type="submission" date="2025-08" db="UniProtKB">
        <authorList>
            <consortium name="RefSeq"/>
        </authorList>
    </citation>
    <scope>IDENTIFICATION</scope>
</reference>
<protein>
    <recommendedName>
        <fullName evidence="2">Retrotransposon gag domain-containing protein</fullName>
    </recommendedName>
</protein>
<organism evidence="3">
    <name type="scientific">Nicotiana tabacum</name>
    <name type="common">Common tobacco</name>
    <dbReference type="NCBI Taxonomy" id="4097"/>
    <lineage>
        <taxon>Eukaryota</taxon>
        <taxon>Viridiplantae</taxon>
        <taxon>Streptophyta</taxon>
        <taxon>Embryophyta</taxon>
        <taxon>Tracheophyta</taxon>
        <taxon>Spermatophyta</taxon>
        <taxon>Magnoliopsida</taxon>
        <taxon>eudicotyledons</taxon>
        <taxon>Gunneridae</taxon>
        <taxon>Pentapetalae</taxon>
        <taxon>asterids</taxon>
        <taxon>lamiids</taxon>
        <taxon>Solanales</taxon>
        <taxon>Solanaceae</taxon>
        <taxon>Nicotianoideae</taxon>
        <taxon>Nicotianeae</taxon>
        <taxon>Nicotiana</taxon>
    </lineage>
</organism>
<feature type="compositionally biased region" description="Basic and acidic residues" evidence="1">
    <location>
        <begin position="311"/>
        <end position="320"/>
    </location>
</feature>
<evidence type="ECO:0000313" key="3">
    <source>
        <dbReference type="RefSeq" id="XP_016507622.1"/>
    </source>
</evidence>
<feature type="domain" description="Retrotransposon gag" evidence="2">
    <location>
        <begin position="44"/>
        <end position="115"/>
    </location>
</feature>
<feature type="region of interest" description="Disordered" evidence="1">
    <location>
        <begin position="308"/>
        <end position="329"/>
    </location>
</feature>
<dbReference type="InterPro" id="IPR005162">
    <property type="entry name" value="Retrotrans_gag_dom"/>
</dbReference>
<dbReference type="Pfam" id="PF03732">
    <property type="entry name" value="Retrotrans_gag"/>
    <property type="match status" value="1"/>
</dbReference>
<sequence>MGQTSTQDTIANKENDGVDLAAREAAQQEAARKIADETVNDDGDDAKQWLRSLPTRWIRKWEDMTKKFLHKYFSAAKIGKFIRIQMVFEAWERFKEIVRKCQHNGIDLWMQLQDFWDRLTLSSRRTLNTACGVPLMKKTLDEVVLILDELSKDANQWPTKSNDRRKLVGVHQVDSNTTMQDQLETMANEIRKMTLAKLQSEQQAACDFCGLGHPTHECQSSAEEVNAVGNFNRGNYQGGNNYNAMAQRHPGFSWSSPSGSLNSWAPGTLPSNIEKNPKKTIKVVSLRSGKTFVDLVVKDRPMVVNKQAETPIEKKGEEQKGYSSGVQKEIEESRHMSALPFPQKMKREKLDKCFGRFLEMLKQLYMNIPFIEVLT</sequence>
<dbReference type="PaxDb" id="4097-A0A1S4D2H2"/>
<dbReference type="OrthoDB" id="1305902at2759"/>
<gene>
    <name evidence="3" type="primary">LOC107825297</name>
</gene>
<accession>A0A1S4D2H2</accession>
<evidence type="ECO:0000259" key="2">
    <source>
        <dbReference type="Pfam" id="PF03732"/>
    </source>
</evidence>
<dbReference type="KEGG" id="nta:107825297"/>
<dbReference type="PANTHER" id="PTHR33223:SF11">
    <property type="entry name" value="ELEMENT PROTEIN, PUTATIVE-RELATED"/>
    <property type="match status" value="1"/>
</dbReference>
<evidence type="ECO:0000256" key="1">
    <source>
        <dbReference type="SAM" id="MobiDB-lite"/>
    </source>
</evidence>
<name>A0A1S4D2H2_TOBAC</name>
<dbReference type="RefSeq" id="XP_016507622.1">
    <property type="nucleotide sequence ID" value="XM_016652136.1"/>
</dbReference>
<proteinExistence type="predicted"/>
<dbReference type="AlphaFoldDB" id="A0A1S4D2H2"/>